<dbReference type="PANTHER" id="PTHR43751">
    <property type="entry name" value="SULFATASE"/>
    <property type="match status" value="1"/>
</dbReference>
<dbReference type="InterPro" id="IPR052701">
    <property type="entry name" value="GAG_Ulvan_Degrading_Sulfatases"/>
</dbReference>
<dbReference type="PROSITE" id="PS00149">
    <property type="entry name" value="SULFATASE_2"/>
    <property type="match status" value="1"/>
</dbReference>
<dbReference type="PROSITE" id="PS00523">
    <property type="entry name" value="SULFATASE_1"/>
    <property type="match status" value="1"/>
</dbReference>
<dbReference type="CDD" id="cd16143">
    <property type="entry name" value="ARS_like"/>
    <property type="match status" value="1"/>
</dbReference>
<organism evidence="4 5">
    <name type="scientific">Aporhodopirellula rubra</name>
    <dbReference type="NCBI Taxonomy" id="980271"/>
    <lineage>
        <taxon>Bacteria</taxon>
        <taxon>Pseudomonadati</taxon>
        <taxon>Planctomycetota</taxon>
        <taxon>Planctomycetia</taxon>
        <taxon>Pirellulales</taxon>
        <taxon>Pirellulaceae</taxon>
        <taxon>Aporhodopirellula</taxon>
    </lineage>
</organism>
<dbReference type="EC" id="3.1.6.8" evidence="4"/>
<dbReference type="InterPro" id="IPR000917">
    <property type="entry name" value="Sulfatase_N"/>
</dbReference>
<reference evidence="4 5" key="1">
    <citation type="submission" date="2020-08" db="EMBL/GenBank/DDBJ databases">
        <title>Genomic Encyclopedia of Type Strains, Phase III (KMG-III): the genomes of soil and plant-associated and newly described type strains.</title>
        <authorList>
            <person name="Whitman W."/>
        </authorList>
    </citation>
    <scope>NUCLEOTIDE SEQUENCE [LARGE SCALE GENOMIC DNA]</scope>
    <source>
        <strain evidence="4 5">CECT 8075</strain>
    </source>
</reference>
<evidence type="ECO:0000313" key="5">
    <source>
        <dbReference type="Proteomes" id="UP000536179"/>
    </source>
</evidence>
<dbReference type="Pfam" id="PF00884">
    <property type="entry name" value="Sulfatase"/>
    <property type="match status" value="1"/>
</dbReference>
<name>A0A7W5E0Q1_9BACT</name>
<accession>A0A7W5E0Q1</accession>
<comment type="caution">
    <text evidence="4">The sequence shown here is derived from an EMBL/GenBank/DDBJ whole genome shotgun (WGS) entry which is preliminary data.</text>
</comment>
<evidence type="ECO:0000256" key="1">
    <source>
        <dbReference type="ARBA" id="ARBA00008779"/>
    </source>
</evidence>
<keyword evidence="5" id="KW-1185">Reference proteome</keyword>
<comment type="similarity">
    <text evidence="1">Belongs to the sulfatase family.</text>
</comment>
<dbReference type="AlphaFoldDB" id="A0A7W5E0Q1"/>
<dbReference type="EMBL" id="JACHXU010000011">
    <property type="protein sequence ID" value="MBB3207634.1"/>
    <property type="molecule type" value="Genomic_DNA"/>
</dbReference>
<dbReference type="Proteomes" id="UP000536179">
    <property type="component" value="Unassembled WGS sequence"/>
</dbReference>
<dbReference type="SUPFAM" id="SSF53649">
    <property type="entry name" value="Alkaline phosphatase-like"/>
    <property type="match status" value="1"/>
</dbReference>
<dbReference type="PANTHER" id="PTHR43751:SF7">
    <property type="entry name" value="ARYLSULPHATASE A"/>
    <property type="match status" value="1"/>
</dbReference>
<dbReference type="Gene3D" id="3.30.1120.10">
    <property type="match status" value="1"/>
</dbReference>
<dbReference type="InterPro" id="IPR024607">
    <property type="entry name" value="Sulfatase_CS"/>
</dbReference>
<dbReference type="Gene3D" id="3.40.720.10">
    <property type="entry name" value="Alkaline Phosphatase, subunit A"/>
    <property type="match status" value="1"/>
</dbReference>
<dbReference type="GO" id="GO:0004098">
    <property type="term" value="F:cerebroside-sulfatase activity"/>
    <property type="evidence" value="ECO:0007669"/>
    <property type="project" value="UniProtKB-EC"/>
</dbReference>
<evidence type="ECO:0000313" key="4">
    <source>
        <dbReference type="EMBL" id="MBB3207634.1"/>
    </source>
</evidence>
<feature type="domain" description="Sulfatase N-terminal" evidence="3">
    <location>
        <begin position="39"/>
        <end position="410"/>
    </location>
</feature>
<sequence>MQPLKLGSLLPVVASIGWFATCIAYGPVAYADQSEGTRPNIIVIMADDLGYGDVGCYGGTGVATPAIDGLASRGLRFTQAYCSAGTCTPSRYSLLTGVYAFRVPGSGIAPPDSPALIPAGTPSIASVLKDAGYHTGIIGKWHLGLGVKPDGPDWNGTLAPGPLEIGFDDALILPTTNDRVPPVLVRNHRVENLDPSDPLWVGIKPPSTPHRDARSHPGALRMTTTGGHLGTIHNGIGRIGYFTGGEAALFRDEELAGRWVSESRQWLNDNASDPFFLLVTPHSLHAPRIVDERFQGVTKMGPRGDAIAELDWTVGEIVKTLEDLDLIERTLIVFCSDNGPVLIDDYRDRADQLLGDHDPNGAFRGGKYNVYEGATRTPFIVSMPRTVPAGESDQMVCTIDLSASFAAWVGAPVPAGALRDSVNVMPALLGKADAQGRSELVQQDNGWGSFGFRKGEWKLVRCDAAAMFNSNLEMKRTPAPKFALYHLKSDPGETKNVLRENQERANQMKEELQRIIDSDQQ</sequence>
<proteinExistence type="inferred from homology"/>
<keyword evidence="2 4" id="KW-0378">Hydrolase</keyword>
<gene>
    <name evidence="4" type="ORF">FHS27_003459</name>
</gene>
<protein>
    <submittedName>
        <fullName evidence="4">Arylsulfatase A</fullName>
        <ecNumber evidence="4">3.1.6.8</ecNumber>
    </submittedName>
</protein>
<dbReference type="InterPro" id="IPR017850">
    <property type="entry name" value="Alkaline_phosphatase_core_sf"/>
</dbReference>
<evidence type="ECO:0000259" key="3">
    <source>
        <dbReference type="Pfam" id="PF00884"/>
    </source>
</evidence>
<evidence type="ECO:0000256" key="2">
    <source>
        <dbReference type="ARBA" id="ARBA00022801"/>
    </source>
</evidence>